<reference evidence="2 3" key="1">
    <citation type="submission" date="2015-01" db="EMBL/GenBank/DDBJ databases">
        <title>The Genome Sequence of Fonsecaea pedrosoi CBS 271.37.</title>
        <authorList>
            <consortium name="The Broad Institute Genomics Platform"/>
            <person name="Cuomo C."/>
            <person name="de Hoog S."/>
            <person name="Gorbushina A."/>
            <person name="Stielow B."/>
            <person name="Teixiera M."/>
            <person name="Abouelleil A."/>
            <person name="Chapman S.B."/>
            <person name="Priest M."/>
            <person name="Young S.K."/>
            <person name="Wortman J."/>
            <person name="Nusbaum C."/>
            <person name="Birren B."/>
        </authorList>
    </citation>
    <scope>NUCLEOTIDE SEQUENCE [LARGE SCALE GENOMIC DNA]</scope>
    <source>
        <strain evidence="2 3">CBS 271.37</strain>
    </source>
</reference>
<keyword evidence="1" id="KW-0812">Transmembrane</keyword>
<feature type="transmembrane region" description="Helical" evidence="1">
    <location>
        <begin position="532"/>
        <end position="555"/>
    </location>
</feature>
<evidence type="ECO:0000313" key="2">
    <source>
        <dbReference type="EMBL" id="KIW84636.1"/>
    </source>
</evidence>
<organism evidence="2 3">
    <name type="scientific">Fonsecaea pedrosoi CBS 271.37</name>
    <dbReference type="NCBI Taxonomy" id="1442368"/>
    <lineage>
        <taxon>Eukaryota</taxon>
        <taxon>Fungi</taxon>
        <taxon>Dikarya</taxon>
        <taxon>Ascomycota</taxon>
        <taxon>Pezizomycotina</taxon>
        <taxon>Eurotiomycetes</taxon>
        <taxon>Chaetothyriomycetidae</taxon>
        <taxon>Chaetothyriales</taxon>
        <taxon>Herpotrichiellaceae</taxon>
        <taxon>Fonsecaea</taxon>
    </lineage>
</organism>
<keyword evidence="1" id="KW-1133">Transmembrane helix</keyword>
<accession>A0A0D2E3J9</accession>
<protein>
    <submittedName>
        <fullName evidence="2">Uncharacterized protein</fullName>
    </submittedName>
</protein>
<evidence type="ECO:0000313" key="3">
    <source>
        <dbReference type="Proteomes" id="UP000053029"/>
    </source>
</evidence>
<dbReference type="VEuPathDB" id="FungiDB:Z517_00024"/>
<dbReference type="GeneID" id="25299514"/>
<feature type="transmembrane region" description="Helical" evidence="1">
    <location>
        <begin position="65"/>
        <end position="86"/>
    </location>
</feature>
<keyword evidence="3" id="KW-1185">Reference proteome</keyword>
<feature type="transmembrane region" description="Helical" evidence="1">
    <location>
        <begin position="184"/>
        <end position="208"/>
    </location>
</feature>
<sequence length="637" mass="68358">MASKQPEDSTYELLRYGETSGVSRCLPSMLSDYDEPLSKVFRQQVPAPEEPEQGIRSFIWHSPSITIVFGIGTAFAVGCVVFTQWLGTQKFVCPDWALDCSVSEFLADVVAHLGQVQGIITAVYSASVAMMAYATFQVAETTLWPALTMRTFSLGDMDHYLALTRGSLAASPRALWQARGLGPVAVLLIATVIAILQLTSSIFVGHVYSVTNVTTTYFSNHSDGGGMGLSFDGFQMNPPGMLPGAAGDAVSIYTSWANGLSSEPMPEQRNFIIDRANLSAVGAFSAHAIEKHTTISCSATPINITSEYADMFTVQVNMSATDLWIRQQPLLSLWVDRWKNLSDARAVTTMMFAAINGTIEGGHRNGPSEVMLELGYTEGVSSLACDIDVELKDSVVCTLKDPSKCPPPSMTLSKLESLGQPCSGCIPVWLAAAVEVYGVSIYGTQPMFYPTVANPGVLAPTQLGNLSAALPVAWTSVSTAPTSYTWPQDILRNFIEVGSGALAITIMRHFPNESGILESRLPMLRIDARRSWLLLVPPALILLSVVLVAALSGVMHSEANLPNVHRGTTSEIVLNSQTEDIKSVVSEARRTSTTRATLSRLRVRYGVVAGGGAGLARRGGVSAFDKRLSSTAGFYGS</sequence>
<dbReference type="HOGENOM" id="CLU_022086_0_0_1"/>
<dbReference type="EMBL" id="KN846969">
    <property type="protein sequence ID" value="KIW84636.1"/>
    <property type="molecule type" value="Genomic_DNA"/>
</dbReference>
<dbReference type="AlphaFoldDB" id="A0A0D2E3J9"/>
<name>A0A0D2E3J9_9EURO</name>
<gene>
    <name evidence="2" type="ORF">Z517_00024</name>
</gene>
<dbReference type="Proteomes" id="UP000053029">
    <property type="component" value="Unassembled WGS sequence"/>
</dbReference>
<dbReference type="OrthoDB" id="4734538at2759"/>
<evidence type="ECO:0000256" key="1">
    <source>
        <dbReference type="SAM" id="Phobius"/>
    </source>
</evidence>
<keyword evidence="1" id="KW-0472">Membrane</keyword>
<proteinExistence type="predicted"/>
<dbReference type="RefSeq" id="XP_013288444.1">
    <property type="nucleotide sequence ID" value="XM_013432990.1"/>
</dbReference>